<dbReference type="InterPro" id="IPR014017">
    <property type="entry name" value="DNA_helicase_UvrD-like_C"/>
</dbReference>
<dbReference type="AlphaFoldDB" id="A0A9W6V0A2"/>
<feature type="domain" description="UvrD-like helicase ATP-binding" evidence="13">
    <location>
        <begin position="27"/>
        <end position="309"/>
    </location>
</feature>
<dbReference type="InterPro" id="IPR000212">
    <property type="entry name" value="DNA_helicase_UvrD/REP"/>
</dbReference>
<dbReference type="EC" id="5.6.2.4" evidence="8"/>
<comment type="caution">
    <text evidence="15">The sequence shown here is derived from an EMBL/GenBank/DDBJ whole genome shotgun (WGS) entry which is preliminary data.</text>
</comment>
<sequence>MQEDLLGFDDPHAQYGHAPVGADAVLAGLDPEQRAVATALHGPVCVLAGAGTGKTRAITHRIAYGVRSGVYHPAQVLAVTFTARAAGEMRGRLRQLGADGVQARTFHSAALRQLQYFWPRAVGGEFPRLLERKVQLVAEAAGRSGLRVQRTELRDLTAEIEWAKVTQVVPDDYPAALAKSGREAPRDPAEVSRVYAAYEAAKQQRNVIDFEDVLLLTAAILEERPEVAERVRSQYRHFTVDEYQDVSPLQQRLLEQWTGGDGGASLCVVGDASQTIYSFTGATPDHLLNFRHRHPGATVVKLVRDYRSTPQVVHLANGLLAQARGQAAQHRLELVSQREPGPEPVYREYQDEPTEAESTARLIRDLLGTGVRASEVAVLFRTNSQSEVYEQALADLGIAYQLKGAERFFERPEVREAGVLLKGAARAADDPLTSGAPDLAAQVRAVLATRGFAATPPAGSGAVRERWESLNALVRLAEEFEAARAAAGERTDLAAYVAELDARAAAQHAPAVEGVTLASLHAAKGLEWDAVFLVGLSEGTLPIIYAKTDEQIEEERRLLYVGVTRARRFLTLSWSLSRSPGGRASRKPTRFLDGLRPGSGSPGARTRGGRGGVEPGAERSAARRARGPVKCRVCDRTLTEGREIKLRRCEDCPSTMDEALYERLREWRSVKAKEQGAPAYVVFTDATLTAIAEDVPGSLAELSRISGVGAMKLDKYGADVLLLCAGESPEPVGETDREPVPAPSEGEVESEAGNKAENEAENSPEK</sequence>
<feature type="region of interest" description="Disordered" evidence="11">
    <location>
        <begin position="578"/>
        <end position="621"/>
    </location>
</feature>
<dbReference type="Gene3D" id="3.40.50.300">
    <property type="entry name" value="P-loop containing nucleotide triphosphate hydrolases"/>
    <property type="match status" value="3"/>
</dbReference>
<organism evidence="15 16">
    <name type="scientific">Kitasatospora phosalacinea</name>
    <dbReference type="NCBI Taxonomy" id="2065"/>
    <lineage>
        <taxon>Bacteria</taxon>
        <taxon>Bacillati</taxon>
        <taxon>Actinomycetota</taxon>
        <taxon>Actinomycetes</taxon>
        <taxon>Kitasatosporales</taxon>
        <taxon>Streptomycetaceae</taxon>
        <taxon>Kitasatospora</taxon>
    </lineage>
</organism>
<feature type="compositionally biased region" description="Basic and acidic residues" evidence="11">
    <location>
        <begin position="752"/>
        <end position="766"/>
    </location>
</feature>
<keyword evidence="2 10" id="KW-0547">Nucleotide-binding</keyword>
<keyword evidence="6" id="KW-0413">Isomerase</keyword>
<dbReference type="Gene3D" id="1.10.150.80">
    <property type="entry name" value="HRDC domain"/>
    <property type="match status" value="1"/>
</dbReference>
<keyword evidence="5 10" id="KW-0067">ATP-binding</keyword>
<evidence type="ECO:0000256" key="3">
    <source>
        <dbReference type="ARBA" id="ARBA00022801"/>
    </source>
</evidence>
<reference evidence="15" key="1">
    <citation type="submission" date="2023-02" db="EMBL/GenBank/DDBJ databases">
        <title>Kitasatospora phosalacinea NBRC 14627.</title>
        <authorList>
            <person name="Ichikawa N."/>
            <person name="Sato H."/>
            <person name="Tonouchi N."/>
        </authorList>
    </citation>
    <scope>NUCLEOTIDE SEQUENCE</scope>
    <source>
        <strain evidence="15">NBRC 14627</strain>
    </source>
</reference>
<keyword evidence="3 10" id="KW-0378">Hydrolase</keyword>
<dbReference type="PANTHER" id="PTHR11070:SF69">
    <property type="entry name" value="ATP-DEPENDENT DNA HELICASE UVRD2"/>
    <property type="match status" value="1"/>
</dbReference>
<dbReference type="Pfam" id="PF13361">
    <property type="entry name" value="UvrD_C"/>
    <property type="match status" value="2"/>
</dbReference>
<evidence type="ECO:0000256" key="11">
    <source>
        <dbReference type="SAM" id="MobiDB-lite"/>
    </source>
</evidence>
<dbReference type="SMART" id="SM00341">
    <property type="entry name" value="HRDC"/>
    <property type="match status" value="1"/>
</dbReference>
<dbReference type="GO" id="GO:0043138">
    <property type="term" value="F:3'-5' DNA helicase activity"/>
    <property type="evidence" value="ECO:0007669"/>
    <property type="project" value="UniProtKB-EC"/>
</dbReference>
<dbReference type="CDD" id="cd17932">
    <property type="entry name" value="DEXQc_UvrD"/>
    <property type="match status" value="1"/>
</dbReference>
<dbReference type="InterPro" id="IPR010997">
    <property type="entry name" value="HRDC-like_sf"/>
</dbReference>
<name>A0A9W6V0A2_9ACTN</name>
<accession>A0A9W6V0A2</accession>
<evidence type="ECO:0000256" key="1">
    <source>
        <dbReference type="ARBA" id="ARBA00009922"/>
    </source>
</evidence>
<evidence type="ECO:0000259" key="13">
    <source>
        <dbReference type="PROSITE" id="PS51198"/>
    </source>
</evidence>
<dbReference type="GO" id="GO:0003677">
    <property type="term" value="F:DNA binding"/>
    <property type="evidence" value="ECO:0007669"/>
    <property type="project" value="InterPro"/>
</dbReference>
<dbReference type="PROSITE" id="PS51198">
    <property type="entry name" value="UVRD_HELICASE_ATP_BIND"/>
    <property type="match status" value="1"/>
</dbReference>
<dbReference type="PROSITE" id="PS50967">
    <property type="entry name" value="HRDC"/>
    <property type="match status" value="1"/>
</dbReference>
<protein>
    <recommendedName>
        <fullName evidence="8">DNA 3'-5' helicase</fullName>
        <ecNumber evidence="8">5.6.2.4</ecNumber>
    </recommendedName>
</protein>
<dbReference type="Pfam" id="PF00570">
    <property type="entry name" value="HRDC"/>
    <property type="match status" value="1"/>
</dbReference>
<evidence type="ECO:0000259" key="14">
    <source>
        <dbReference type="PROSITE" id="PS51217"/>
    </source>
</evidence>
<evidence type="ECO:0000256" key="8">
    <source>
        <dbReference type="ARBA" id="ARBA00034808"/>
    </source>
</evidence>
<gene>
    <name evidence="15" type="ORF">Kpho02_13470</name>
</gene>
<feature type="binding site" evidence="10">
    <location>
        <begin position="48"/>
        <end position="55"/>
    </location>
    <ligand>
        <name>ATP</name>
        <dbReference type="ChEBI" id="CHEBI:30616"/>
    </ligand>
</feature>
<dbReference type="GO" id="GO:0005524">
    <property type="term" value="F:ATP binding"/>
    <property type="evidence" value="ECO:0007669"/>
    <property type="project" value="UniProtKB-UniRule"/>
</dbReference>
<dbReference type="GO" id="GO:0000725">
    <property type="term" value="P:recombinational repair"/>
    <property type="evidence" value="ECO:0007669"/>
    <property type="project" value="TreeGrafter"/>
</dbReference>
<dbReference type="GO" id="GO:0033202">
    <property type="term" value="C:DNA helicase complex"/>
    <property type="evidence" value="ECO:0007669"/>
    <property type="project" value="TreeGrafter"/>
</dbReference>
<dbReference type="InterPro" id="IPR002121">
    <property type="entry name" value="HRDC_dom"/>
</dbReference>
<dbReference type="RefSeq" id="WP_435053176.1">
    <property type="nucleotide sequence ID" value="NZ_BSSA01000003.1"/>
</dbReference>
<evidence type="ECO:0000256" key="5">
    <source>
        <dbReference type="ARBA" id="ARBA00022840"/>
    </source>
</evidence>
<evidence type="ECO:0000256" key="6">
    <source>
        <dbReference type="ARBA" id="ARBA00023235"/>
    </source>
</evidence>
<evidence type="ECO:0000313" key="15">
    <source>
        <dbReference type="EMBL" id="GLW69048.1"/>
    </source>
</evidence>
<dbReference type="GO" id="GO:0016787">
    <property type="term" value="F:hydrolase activity"/>
    <property type="evidence" value="ECO:0007669"/>
    <property type="project" value="UniProtKB-UniRule"/>
</dbReference>
<comment type="catalytic activity">
    <reaction evidence="9">
        <text>ATP + H2O = ADP + phosphate + H(+)</text>
        <dbReference type="Rhea" id="RHEA:13065"/>
        <dbReference type="ChEBI" id="CHEBI:15377"/>
        <dbReference type="ChEBI" id="CHEBI:15378"/>
        <dbReference type="ChEBI" id="CHEBI:30616"/>
        <dbReference type="ChEBI" id="CHEBI:43474"/>
        <dbReference type="ChEBI" id="CHEBI:456216"/>
        <dbReference type="EC" id="5.6.2.4"/>
    </reaction>
</comment>
<dbReference type="GO" id="GO:0005829">
    <property type="term" value="C:cytosol"/>
    <property type="evidence" value="ECO:0007669"/>
    <property type="project" value="TreeGrafter"/>
</dbReference>
<dbReference type="InterPro" id="IPR014016">
    <property type="entry name" value="UvrD-like_ATP-bd"/>
</dbReference>
<evidence type="ECO:0000256" key="2">
    <source>
        <dbReference type="ARBA" id="ARBA00022741"/>
    </source>
</evidence>
<comment type="catalytic activity">
    <reaction evidence="7">
        <text>Couples ATP hydrolysis with the unwinding of duplex DNA by translocating in the 3'-5' direction.</text>
        <dbReference type="EC" id="5.6.2.4"/>
    </reaction>
</comment>
<dbReference type="Gene3D" id="1.10.10.160">
    <property type="match status" value="1"/>
</dbReference>
<dbReference type="PROSITE" id="PS51217">
    <property type="entry name" value="UVRD_HELICASE_CTER"/>
    <property type="match status" value="1"/>
</dbReference>
<feature type="region of interest" description="Disordered" evidence="11">
    <location>
        <begin position="727"/>
        <end position="766"/>
    </location>
</feature>
<evidence type="ECO:0000259" key="12">
    <source>
        <dbReference type="PROSITE" id="PS50967"/>
    </source>
</evidence>
<evidence type="ECO:0000256" key="9">
    <source>
        <dbReference type="ARBA" id="ARBA00048988"/>
    </source>
</evidence>
<feature type="domain" description="HRDC" evidence="12">
    <location>
        <begin position="654"/>
        <end position="734"/>
    </location>
</feature>
<dbReference type="EMBL" id="BSSA01000003">
    <property type="protein sequence ID" value="GLW69048.1"/>
    <property type="molecule type" value="Genomic_DNA"/>
</dbReference>
<dbReference type="SUPFAM" id="SSF52540">
    <property type="entry name" value="P-loop containing nucleoside triphosphate hydrolases"/>
    <property type="match status" value="1"/>
</dbReference>
<dbReference type="SUPFAM" id="SSF47819">
    <property type="entry name" value="HRDC-like"/>
    <property type="match status" value="1"/>
</dbReference>
<feature type="domain" description="UvrD-like helicase C-terminal" evidence="14">
    <location>
        <begin position="310"/>
        <end position="568"/>
    </location>
</feature>
<dbReference type="Proteomes" id="UP001165041">
    <property type="component" value="Unassembled WGS sequence"/>
</dbReference>
<comment type="similarity">
    <text evidence="1">Belongs to the helicase family. UvrD subfamily.</text>
</comment>
<dbReference type="InterPro" id="IPR044876">
    <property type="entry name" value="HRDC_dom_sf"/>
</dbReference>
<dbReference type="InterPro" id="IPR013986">
    <property type="entry name" value="DExx_box_DNA_helicase_dom_sf"/>
</dbReference>
<dbReference type="FunFam" id="3.40.50.300:FF:001181">
    <property type="entry name" value="DNA helicase"/>
    <property type="match status" value="1"/>
</dbReference>
<dbReference type="Pfam" id="PF00580">
    <property type="entry name" value="UvrD-helicase"/>
    <property type="match status" value="1"/>
</dbReference>
<dbReference type="CDD" id="cd18807">
    <property type="entry name" value="SF1_C_UvrD"/>
    <property type="match status" value="1"/>
</dbReference>
<dbReference type="PANTHER" id="PTHR11070">
    <property type="entry name" value="UVRD / RECB / PCRA DNA HELICASE FAMILY MEMBER"/>
    <property type="match status" value="1"/>
</dbReference>
<dbReference type="InterPro" id="IPR027417">
    <property type="entry name" value="P-loop_NTPase"/>
</dbReference>
<evidence type="ECO:0000313" key="16">
    <source>
        <dbReference type="Proteomes" id="UP001165041"/>
    </source>
</evidence>
<keyword evidence="4 10" id="KW-0347">Helicase</keyword>
<evidence type="ECO:0000256" key="7">
    <source>
        <dbReference type="ARBA" id="ARBA00034617"/>
    </source>
</evidence>
<evidence type="ECO:0000256" key="4">
    <source>
        <dbReference type="ARBA" id="ARBA00022806"/>
    </source>
</evidence>
<evidence type="ECO:0000256" key="10">
    <source>
        <dbReference type="PROSITE-ProRule" id="PRU00560"/>
    </source>
</evidence>
<proteinExistence type="inferred from homology"/>